<accession>A0A9N9UM69</accession>
<feature type="chain" id="PRO_5040176719" description="Beta-glucosidase cel3A" evidence="18">
    <location>
        <begin position="18"/>
        <end position="810"/>
    </location>
</feature>
<evidence type="ECO:0000313" key="20">
    <source>
        <dbReference type="EMBL" id="CAG9990051.1"/>
    </source>
</evidence>
<dbReference type="Pfam" id="PF00933">
    <property type="entry name" value="Glyco_hydro_3"/>
    <property type="match status" value="1"/>
</dbReference>
<keyword evidence="13" id="KW-0624">Polysaccharide degradation</keyword>
<dbReference type="Gene3D" id="3.20.20.300">
    <property type="entry name" value="Glycoside hydrolase, family 3, N-terminal domain"/>
    <property type="match status" value="1"/>
</dbReference>
<dbReference type="GO" id="GO:0008422">
    <property type="term" value="F:beta-glucosidase activity"/>
    <property type="evidence" value="ECO:0007669"/>
    <property type="project" value="UniProtKB-EC"/>
</dbReference>
<evidence type="ECO:0000256" key="2">
    <source>
        <dbReference type="ARBA" id="ARBA00004613"/>
    </source>
</evidence>
<comment type="pathway">
    <text evidence="3">Glycan metabolism; cellulose degradation.</text>
</comment>
<dbReference type="Pfam" id="PF01915">
    <property type="entry name" value="Glyco_hydro_3_C"/>
    <property type="match status" value="1"/>
</dbReference>
<dbReference type="InterPro" id="IPR002772">
    <property type="entry name" value="Glyco_hydro_3_C"/>
</dbReference>
<keyword evidence="12" id="KW-0326">Glycosidase</keyword>
<dbReference type="FunFam" id="3.20.20.300:FF:000002">
    <property type="entry name" value="Probable beta-glucosidase"/>
    <property type="match status" value="1"/>
</dbReference>
<dbReference type="EMBL" id="CABFNO020001468">
    <property type="protein sequence ID" value="CAG9990051.1"/>
    <property type="molecule type" value="Genomic_DNA"/>
</dbReference>
<dbReference type="OrthoDB" id="416222at2759"/>
<gene>
    <name evidence="20" type="ORF">CBYS24578_00017578</name>
</gene>
<dbReference type="Pfam" id="PF14310">
    <property type="entry name" value="Fn3-like"/>
    <property type="match status" value="1"/>
</dbReference>
<dbReference type="SUPFAM" id="SSF51445">
    <property type="entry name" value="(Trans)glycosidases"/>
    <property type="match status" value="1"/>
</dbReference>
<evidence type="ECO:0000256" key="4">
    <source>
        <dbReference type="ARBA" id="ARBA00005336"/>
    </source>
</evidence>
<dbReference type="InterPro" id="IPR013783">
    <property type="entry name" value="Ig-like_fold"/>
</dbReference>
<dbReference type="Gene3D" id="2.60.40.10">
    <property type="entry name" value="Immunoglobulins"/>
    <property type="match status" value="1"/>
</dbReference>
<keyword evidence="9" id="KW-0136">Cellulose degradation</keyword>
<name>A0A9N9UM69_9HYPO</name>
<evidence type="ECO:0000256" key="17">
    <source>
        <dbReference type="ARBA" id="ARBA00083611"/>
    </source>
</evidence>
<dbReference type="InterPro" id="IPR026891">
    <property type="entry name" value="Fn3-like"/>
</dbReference>
<evidence type="ECO:0000256" key="10">
    <source>
        <dbReference type="ARBA" id="ARBA00023180"/>
    </source>
</evidence>
<evidence type="ECO:0000256" key="13">
    <source>
        <dbReference type="ARBA" id="ARBA00023326"/>
    </source>
</evidence>
<dbReference type="EC" id="3.2.1.21" evidence="5"/>
<dbReference type="PANTHER" id="PTHR42715:SF5">
    <property type="entry name" value="BETA-GLUCOSIDASE M-RELATED"/>
    <property type="match status" value="1"/>
</dbReference>
<dbReference type="InterPro" id="IPR001764">
    <property type="entry name" value="Glyco_hydro_3_N"/>
</dbReference>
<evidence type="ECO:0000256" key="9">
    <source>
        <dbReference type="ARBA" id="ARBA00023001"/>
    </source>
</evidence>
<dbReference type="InterPro" id="IPR036962">
    <property type="entry name" value="Glyco_hydro_3_N_sf"/>
</dbReference>
<dbReference type="SUPFAM" id="SSF52279">
    <property type="entry name" value="Beta-D-glucan exohydrolase, C-terminal domain"/>
    <property type="match status" value="1"/>
</dbReference>
<comment type="similarity">
    <text evidence="4">Belongs to the glycosyl hydrolase 3 family.</text>
</comment>
<comment type="caution">
    <text evidence="20">The sequence shown here is derived from an EMBL/GenBank/DDBJ whole genome shotgun (WGS) entry which is preliminary data.</text>
</comment>
<dbReference type="InterPro" id="IPR050288">
    <property type="entry name" value="Cellulose_deg_GH3"/>
</dbReference>
<evidence type="ECO:0000256" key="14">
    <source>
        <dbReference type="ARBA" id="ARBA00070030"/>
    </source>
</evidence>
<sequence length="810" mass="89057">MFISLLLVVASAATTLADSNDTRREYFDSLERFWSYERSPPVYPSPEASGRGDWQEAWSYATDLVSQMTLEEKVNLTYGYTTEANGCNGKIAPIPRLGFKGLCMNNAGNGVGGNEGSYAYPAALHVGASWNRQLAYDRALYMGREFKKKGVNVALGPSTGPLGRIPKGGRNWEAPSNDPYLSGVLTYETTVGLQRSVMACVKHLIGNEQETSRKAPRKFENDETHPSYYNASISSNIDDKTMHELYLWPFYDSIRAGAGSVMCAYQRVNNSYSCQNSKVLNGLLKSEMAFEGFVVSDWYEHKSGVGSANAGLDVVMPVAPLWQDGLLVEMVRNGSVSEARVDEMVKRVVAAAWRFADFDAGTGISFNLTQAHSFVDARDSSSKHTLLQGAVEGHVLVKNVKNALPLQKPRFVSVFGYDAVVNMRHTAEGLGFNTWKMGLAGSQRFVNGSVLTNEMLDYLFASSAEQTVTGPEIALNGTLTTGGGSGASIGSNIDAPLDAIRRRAYEDDTALAWDVQSPAPLVNKASEVCLVFINAQASENWDRKNLTDSYSDNIVNTVANQCNNTMVIIHTAGVRLVDAWYDHPNVTAIIYGHLPGQDSGWALVEILYGKQAPSGRMPYTVAKKESDYGVMLDPDFPSEDTPYYPQSNFTEGIYIDYKHFEKHSIEPRFPFGFGLTYSEFEYSNLRIHVNQNKTDSRLPPNPETILPGGISLWDKVAEIRVEVANTGAVAAAEVAQLYLGIPGGAKKVLRGFEKQLLNPGSQSLISFPLTRRDLSTWDIVEQQWVLQSGTYKVYVGKSVTDIQLTGEFTI</sequence>
<proteinExistence type="inferred from homology"/>
<evidence type="ECO:0000256" key="6">
    <source>
        <dbReference type="ARBA" id="ARBA00022525"/>
    </source>
</evidence>
<dbReference type="InterPro" id="IPR036881">
    <property type="entry name" value="Glyco_hydro_3_C_sf"/>
</dbReference>
<evidence type="ECO:0000259" key="19">
    <source>
        <dbReference type="SMART" id="SM01217"/>
    </source>
</evidence>
<evidence type="ECO:0000256" key="18">
    <source>
        <dbReference type="SAM" id="SignalP"/>
    </source>
</evidence>
<evidence type="ECO:0000256" key="7">
    <source>
        <dbReference type="ARBA" id="ARBA00022729"/>
    </source>
</evidence>
<organism evidence="20 21">
    <name type="scientific">Clonostachys byssicola</name>
    <dbReference type="NCBI Taxonomy" id="160290"/>
    <lineage>
        <taxon>Eukaryota</taxon>
        <taxon>Fungi</taxon>
        <taxon>Dikarya</taxon>
        <taxon>Ascomycota</taxon>
        <taxon>Pezizomycotina</taxon>
        <taxon>Sordariomycetes</taxon>
        <taxon>Hypocreomycetidae</taxon>
        <taxon>Hypocreales</taxon>
        <taxon>Bionectriaceae</taxon>
        <taxon>Clonostachys</taxon>
    </lineage>
</organism>
<evidence type="ECO:0000256" key="11">
    <source>
        <dbReference type="ARBA" id="ARBA00023277"/>
    </source>
</evidence>
<feature type="signal peptide" evidence="18">
    <location>
        <begin position="1"/>
        <end position="17"/>
    </location>
</feature>
<keyword evidence="11" id="KW-0119">Carbohydrate metabolism</keyword>
<dbReference type="PANTHER" id="PTHR42715">
    <property type="entry name" value="BETA-GLUCOSIDASE"/>
    <property type="match status" value="1"/>
</dbReference>
<dbReference type="SMART" id="SM01217">
    <property type="entry name" value="Fn3_like"/>
    <property type="match status" value="1"/>
</dbReference>
<evidence type="ECO:0000256" key="12">
    <source>
        <dbReference type="ARBA" id="ARBA00023295"/>
    </source>
</evidence>
<evidence type="ECO:0000256" key="8">
    <source>
        <dbReference type="ARBA" id="ARBA00022801"/>
    </source>
</evidence>
<evidence type="ECO:0000256" key="3">
    <source>
        <dbReference type="ARBA" id="ARBA00004987"/>
    </source>
</evidence>
<dbReference type="AlphaFoldDB" id="A0A9N9UM69"/>
<dbReference type="InterPro" id="IPR017853">
    <property type="entry name" value="GH"/>
</dbReference>
<evidence type="ECO:0000256" key="1">
    <source>
        <dbReference type="ARBA" id="ARBA00000448"/>
    </source>
</evidence>
<keyword evidence="21" id="KW-1185">Reference proteome</keyword>
<keyword evidence="6" id="KW-0964">Secreted</keyword>
<protein>
    <recommendedName>
        <fullName evidence="14">Beta-glucosidase cel3A</fullName>
        <ecNumber evidence="5">3.2.1.21</ecNumber>
    </recommendedName>
    <alternativeName>
        <fullName evidence="15">Beta-D-glucoside glucohydrolase cel3A</fullName>
    </alternativeName>
    <alternativeName>
        <fullName evidence="17">Cellobiase cel3A</fullName>
    </alternativeName>
    <alternativeName>
        <fullName evidence="16">Gentiobiase cel3A</fullName>
    </alternativeName>
</protein>
<keyword evidence="10" id="KW-0325">Glycoprotein</keyword>
<dbReference type="Proteomes" id="UP000754883">
    <property type="component" value="Unassembled WGS sequence"/>
</dbReference>
<dbReference type="PRINTS" id="PR00133">
    <property type="entry name" value="GLHYDRLASE3"/>
</dbReference>
<evidence type="ECO:0000256" key="15">
    <source>
        <dbReference type="ARBA" id="ARBA00078013"/>
    </source>
</evidence>
<evidence type="ECO:0000256" key="5">
    <source>
        <dbReference type="ARBA" id="ARBA00012744"/>
    </source>
</evidence>
<comment type="subcellular location">
    <subcellularLocation>
        <location evidence="2">Secreted</location>
    </subcellularLocation>
</comment>
<keyword evidence="8" id="KW-0378">Hydrolase</keyword>
<dbReference type="Gene3D" id="3.40.50.1700">
    <property type="entry name" value="Glycoside hydrolase family 3 C-terminal domain"/>
    <property type="match status" value="1"/>
</dbReference>
<feature type="domain" description="Fibronectin type III-like" evidence="19">
    <location>
        <begin position="733"/>
        <end position="799"/>
    </location>
</feature>
<evidence type="ECO:0000313" key="21">
    <source>
        <dbReference type="Proteomes" id="UP000754883"/>
    </source>
</evidence>
<keyword evidence="7 18" id="KW-0732">Signal</keyword>
<evidence type="ECO:0000256" key="16">
    <source>
        <dbReference type="ARBA" id="ARBA00083231"/>
    </source>
</evidence>
<comment type="catalytic activity">
    <reaction evidence="1">
        <text>Hydrolysis of terminal, non-reducing beta-D-glucosyl residues with release of beta-D-glucose.</text>
        <dbReference type="EC" id="3.2.1.21"/>
    </reaction>
</comment>
<dbReference type="GO" id="GO:0030245">
    <property type="term" value="P:cellulose catabolic process"/>
    <property type="evidence" value="ECO:0007669"/>
    <property type="project" value="UniProtKB-KW"/>
</dbReference>
<dbReference type="GO" id="GO:0005576">
    <property type="term" value="C:extracellular region"/>
    <property type="evidence" value="ECO:0007669"/>
    <property type="project" value="UniProtKB-SubCell"/>
</dbReference>
<reference evidence="20" key="1">
    <citation type="submission" date="2021-10" db="EMBL/GenBank/DDBJ databases">
        <authorList>
            <person name="Piombo E."/>
        </authorList>
    </citation>
    <scope>NUCLEOTIDE SEQUENCE</scope>
</reference>